<reference evidence="1" key="1">
    <citation type="submission" date="2021-03" db="EMBL/GenBank/DDBJ databases">
        <title>Whole genome shotgun sequence of Actinoplanes consettensis NBRC 14913.</title>
        <authorList>
            <person name="Komaki H."/>
            <person name="Tamura T."/>
        </authorList>
    </citation>
    <scope>NUCLEOTIDE SEQUENCE</scope>
    <source>
        <strain evidence="1">NBRC 14913</strain>
    </source>
</reference>
<gene>
    <name evidence="1" type="ORF">Aco04nite_86270</name>
</gene>
<keyword evidence="2" id="KW-1185">Reference proteome</keyword>
<accession>A0A919T3H1</accession>
<dbReference type="AlphaFoldDB" id="A0A919T3H1"/>
<proteinExistence type="predicted"/>
<evidence type="ECO:0000313" key="2">
    <source>
        <dbReference type="Proteomes" id="UP000680865"/>
    </source>
</evidence>
<dbReference type="Proteomes" id="UP000680865">
    <property type="component" value="Unassembled WGS sequence"/>
</dbReference>
<dbReference type="EMBL" id="BOQP01000055">
    <property type="protein sequence ID" value="GIM83384.1"/>
    <property type="molecule type" value="Genomic_DNA"/>
</dbReference>
<evidence type="ECO:0000313" key="1">
    <source>
        <dbReference type="EMBL" id="GIM83384.1"/>
    </source>
</evidence>
<sequence>MILEGMLRVMKVSLISEGFEARDSTKDFAPYTVEVLGPPERTARWTRESGRAV</sequence>
<comment type="caution">
    <text evidence="1">The sequence shown here is derived from an EMBL/GenBank/DDBJ whole genome shotgun (WGS) entry which is preliminary data.</text>
</comment>
<name>A0A919T3H1_9ACTN</name>
<organism evidence="1 2">
    <name type="scientific">Winogradskya consettensis</name>
    <dbReference type="NCBI Taxonomy" id="113560"/>
    <lineage>
        <taxon>Bacteria</taxon>
        <taxon>Bacillati</taxon>
        <taxon>Actinomycetota</taxon>
        <taxon>Actinomycetes</taxon>
        <taxon>Micromonosporales</taxon>
        <taxon>Micromonosporaceae</taxon>
        <taxon>Winogradskya</taxon>
    </lineage>
</organism>
<protein>
    <submittedName>
        <fullName evidence="1">Uncharacterized protein</fullName>
    </submittedName>
</protein>